<dbReference type="Gene3D" id="1.40.20.10">
    <property type="entry name" value="CHAD domain"/>
    <property type="match status" value="1"/>
</dbReference>
<evidence type="ECO:0000313" key="3">
    <source>
        <dbReference type="Proteomes" id="UP000291562"/>
    </source>
</evidence>
<dbReference type="EMBL" id="CP035704">
    <property type="protein sequence ID" value="QBB70701.1"/>
    <property type="molecule type" value="Genomic_DNA"/>
</dbReference>
<sequence>MALIEPSETPMTHEPAAMVLALLAHAAEQLVLMDDYLGRRGIRLHGSIHEARKAIRRFRAAFALCGAADDPRASAVDHTAQRLGRSLSKLRDAHVLVQLASKRLKGYDANGSRRPWRFVHERLKKTRDDLASATLKADPEFERRRARARALQKAFASLTCDALTPEAVLLLLRQSSARVRRAERACQQHVTQGARHRYRRRLRRLRMQLQCVTALAHEMSVPKEAQLQARWVLREALDTMPGINELDALVTALGGRQDGEMLRRVVRRLPESAHRRTLVSAIEGK</sequence>
<evidence type="ECO:0000259" key="1">
    <source>
        <dbReference type="PROSITE" id="PS51708"/>
    </source>
</evidence>
<organism evidence="2 3">
    <name type="scientific">Pseudolysobacter antarcticus</name>
    <dbReference type="NCBI Taxonomy" id="2511995"/>
    <lineage>
        <taxon>Bacteria</taxon>
        <taxon>Pseudomonadati</taxon>
        <taxon>Pseudomonadota</taxon>
        <taxon>Gammaproteobacteria</taxon>
        <taxon>Lysobacterales</taxon>
        <taxon>Rhodanobacteraceae</taxon>
        <taxon>Pseudolysobacter</taxon>
    </lineage>
</organism>
<accession>A0A411HJQ0</accession>
<name>A0A411HJQ0_9GAMM</name>
<dbReference type="PROSITE" id="PS51708">
    <property type="entry name" value="CHAD"/>
    <property type="match status" value="1"/>
</dbReference>
<dbReference type="InterPro" id="IPR007899">
    <property type="entry name" value="CHAD_dom"/>
</dbReference>
<protein>
    <submittedName>
        <fullName evidence="2">CHAD domain-containing protein</fullName>
    </submittedName>
</protein>
<evidence type="ECO:0000313" key="2">
    <source>
        <dbReference type="EMBL" id="QBB70701.1"/>
    </source>
</evidence>
<gene>
    <name evidence="2" type="ORF">ELE36_10185</name>
</gene>
<dbReference type="InterPro" id="IPR038186">
    <property type="entry name" value="CHAD_dom_sf"/>
</dbReference>
<reference evidence="2 3" key="1">
    <citation type="submission" date="2019-01" db="EMBL/GenBank/DDBJ databases">
        <title>Pseudolysobacter antarctica gen. nov., sp. nov., isolated from Fildes Peninsula, Antarctica.</title>
        <authorList>
            <person name="Wei Z."/>
            <person name="Peng F."/>
        </authorList>
    </citation>
    <scope>NUCLEOTIDE SEQUENCE [LARGE SCALE GENOMIC DNA]</scope>
    <source>
        <strain evidence="2 3">AQ6-296</strain>
    </source>
</reference>
<dbReference type="Pfam" id="PF05235">
    <property type="entry name" value="CHAD"/>
    <property type="match status" value="1"/>
</dbReference>
<dbReference type="Proteomes" id="UP000291562">
    <property type="component" value="Chromosome"/>
</dbReference>
<dbReference type="SMART" id="SM00880">
    <property type="entry name" value="CHAD"/>
    <property type="match status" value="1"/>
</dbReference>
<dbReference type="KEGG" id="xbc:ELE36_10185"/>
<dbReference type="OrthoDB" id="6024628at2"/>
<proteinExistence type="predicted"/>
<dbReference type="AlphaFoldDB" id="A0A411HJQ0"/>
<keyword evidence="3" id="KW-1185">Reference proteome</keyword>
<feature type="domain" description="CHAD" evidence="1">
    <location>
        <begin position="12"/>
        <end position="285"/>
    </location>
</feature>